<sequence length="55" mass="6740">MKYDCYGLNAEFILKIFIKNKENLWIFQDKSVTQEFLTQFKVILNFEEKKELVNF</sequence>
<proteinExistence type="predicted"/>
<dbReference type="AlphaFoldDB" id="W6ALV1"/>
<accession>W6ALV1</accession>
<evidence type="ECO:0000313" key="1">
    <source>
        <dbReference type="EMBL" id="AHI58157.1"/>
    </source>
</evidence>
<dbReference type="KEGG" id="smia:P344_04145"/>
<name>W6ALV1_9MOLU</name>
<reference evidence="1 2" key="1">
    <citation type="submission" date="2013-09" db="EMBL/GenBank/DDBJ databases">
        <title>Complete genome sequence of Spiroplasma mirum suckling mouse cataract agent.</title>
        <authorList>
            <person name="Landry C.A."/>
            <person name="Bastian F.O."/>
            <person name="Thune R.L."/>
        </authorList>
    </citation>
    <scope>NUCLEOTIDE SEQUENCE [LARGE SCALE GENOMIC DNA]</scope>
    <source>
        <strain evidence="1 2">SMCA</strain>
    </source>
</reference>
<dbReference type="EMBL" id="CP006720">
    <property type="protein sequence ID" value="AHI58157.1"/>
    <property type="molecule type" value="Genomic_DNA"/>
</dbReference>
<gene>
    <name evidence="1" type="ORF">P344_04145</name>
</gene>
<protein>
    <submittedName>
        <fullName evidence="1">Uncharacterized protein</fullName>
    </submittedName>
</protein>
<dbReference type="HOGENOM" id="CLU_3030138_0_0_14"/>
<dbReference type="PATRIC" id="fig|838561.3.peg.787"/>
<organism evidence="1 2">
    <name type="scientific">Spiroplasma mirum ATCC 29335</name>
    <dbReference type="NCBI Taxonomy" id="838561"/>
    <lineage>
        <taxon>Bacteria</taxon>
        <taxon>Bacillati</taxon>
        <taxon>Mycoplasmatota</taxon>
        <taxon>Mollicutes</taxon>
        <taxon>Entomoplasmatales</taxon>
        <taxon>Spiroplasmataceae</taxon>
        <taxon>Spiroplasma</taxon>
    </lineage>
</organism>
<dbReference type="Proteomes" id="UP000019260">
    <property type="component" value="Chromosome"/>
</dbReference>
<evidence type="ECO:0000313" key="2">
    <source>
        <dbReference type="Proteomes" id="UP000019260"/>
    </source>
</evidence>
<keyword evidence="2" id="KW-1185">Reference proteome</keyword>